<feature type="region of interest" description="Disordered" evidence="1">
    <location>
        <begin position="165"/>
        <end position="201"/>
    </location>
</feature>
<feature type="compositionally biased region" description="Basic residues" evidence="1">
    <location>
        <begin position="133"/>
        <end position="142"/>
    </location>
</feature>
<feature type="region of interest" description="Disordered" evidence="1">
    <location>
        <begin position="1"/>
        <end position="36"/>
    </location>
</feature>
<protein>
    <submittedName>
        <fullName evidence="2">Uncharacterized protein</fullName>
    </submittedName>
</protein>
<dbReference type="Proteomes" id="UP000026961">
    <property type="component" value="Chromosome 11"/>
</dbReference>
<evidence type="ECO:0000313" key="2">
    <source>
        <dbReference type="EnsemblPlants" id="OGLUM11G12780.1"/>
    </source>
</evidence>
<reference evidence="2" key="2">
    <citation type="submission" date="2018-05" db="EMBL/GenBank/DDBJ databases">
        <title>OgluRS3 (Oryza glumaepatula Reference Sequence Version 3).</title>
        <authorList>
            <person name="Zhang J."/>
            <person name="Kudrna D."/>
            <person name="Lee S."/>
            <person name="Talag J."/>
            <person name="Welchert J."/>
            <person name="Wing R.A."/>
        </authorList>
    </citation>
    <scope>NUCLEOTIDE SEQUENCE [LARGE SCALE GENOMIC DNA]</scope>
</reference>
<proteinExistence type="predicted"/>
<dbReference type="AlphaFoldDB" id="A0A0E0BIZ3"/>
<feature type="region of interest" description="Disordered" evidence="1">
    <location>
        <begin position="75"/>
        <end position="94"/>
    </location>
</feature>
<evidence type="ECO:0000256" key="1">
    <source>
        <dbReference type="SAM" id="MobiDB-lite"/>
    </source>
</evidence>
<feature type="compositionally biased region" description="Basic residues" evidence="1">
    <location>
        <begin position="178"/>
        <end position="191"/>
    </location>
</feature>
<accession>A0A0E0BIZ3</accession>
<keyword evidence="3" id="KW-1185">Reference proteome</keyword>
<feature type="compositionally biased region" description="Basic residues" evidence="1">
    <location>
        <begin position="9"/>
        <end position="24"/>
    </location>
</feature>
<sequence length="201" mass="21821">MAAAAAPKTSHRRCDRGQRWRRRLPSAPTRTPVPKYKKFLLDKNATTIHDIADGVKDGGGGGTRDLPSWMRSRTETAAAAPERSHADGVKDSGGCGCRFRALPSRMGSRIVTAAGAPEPSHVDGIEDGYSRTSCHRQQRRRQLPSLPPRIGPTIAVTAVAPEAFTEVVDDGGSDGGGRRQRWRERKGREKRRGGGEDETDS</sequence>
<evidence type="ECO:0000313" key="3">
    <source>
        <dbReference type="Proteomes" id="UP000026961"/>
    </source>
</evidence>
<dbReference type="EnsemblPlants" id="OGLUM11G12780.1">
    <property type="protein sequence ID" value="OGLUM11G12780.1"/>
    <property type="gene ID" value="OGLUM11G12780"/>
</dbReference>
<reference evidence="2" key="1">
    <citation type="submission" date="2015-04" db="UniProtKB">
        <authorList>
            <consortium name="EnsemblPlants"/>
        </authorList>
    </citation>
    <scope>IDENTIFICATION</scope>
</reference>
<name>A0A0E0BIZ3_9ORYZ</name>
<organism evidence="2">
    <name type="scientific">Oryza glumipatula</name>
    <dbReference type="NCBI Taxonomy" id="40148"/>
    <lineage>
        <taxon>Eukaryota</taxon>
        <taxon>Viridiplantae</taxon>
        <taxon>Streptophyta</taxon>
        <taxon>Embryophyta</taxon>
        <taxon>Tracheophyta</taxon>
        <taxon>Spermatophyta</taxon>
        <taxon>Magnoliopsida</taxon>
        <taxon>Liliopsida</taxon>
        <taxon>Poales</taxon>
        <taxon>Poaceae</taxon>
        <taxon>BOP clade</taxon>
        <taxon>Oryzoideae</taxon>
        <taxon>Oryzeae</taxon>
        <taxon>Oryzinae</taxon>
        <taxon>Oryza</taxon>
    </lineage>
</organism>
<feature type="region of interest" description="Disordered" evidence="1">
    <location>
        <begin position="130"/>
        <end position="151"/>
    </location>
</feature>
<dbReference type="Gramene" id="OGLUM11G12780.1">
    <property type="protein sequence ID" value="OGLUM11G12780.1"/>
    <property type="gene ID" value="OGLUM11G12780"/>
</dbReference>
<dbReference type="HOGENOM" id="CLU_1386181_0_0_1"/>